<dbReference type="InterPro" id="IPR003593">
    <property type="entry name" value="AAA+_ATPase"/>
</dbReference>
<dbReference type="SMART" id="SM00382">
    <property type="entry name" value="AAA"/>
    <property type="match status" value="1"/>
</dbReference>
<dbReference type="GO" id="GO:0016491">
    <property type="term" value="F:oxidoreductase activity"/>
    <property type="evidence" value="ECO:0007669"/>
    <property type="project" value="TreeGrafter"/>
</dbReference>
<keyword evidence="1" id="KW-0042">Antenna complex</keyword>
<dbReference type="SUPFAM" id="SSF48371">
    <property type="entry name" value="ARM repeat"/>
    <property type="match status" value="2"/>
</dbReference>
<dbReference type="HOGENOM" id="CLU_002731_0_0_3"/>
<proteinExistence type="predicted"/>
<accession>B7JVS3</accession>
<keyword evidence="5" id="KW-1185">Reference proteome</keyword>
<evidence type="ECO:0000256" key="2">
    <source>
        <dbReference type="ARBA" id="ARBA00022738"/>
    </source>
</evidence>
<dbReference type="SMART" id="SM00567">
    <property type="entry name" value="EZ_HEAT"/>
    <property type="match status" value="9"/>
</dbReference>
<dbReference type="GO" id="GO:0030089">
    <property type="term" value="C:phycobilisome"/>
    <property type="evidence" value="ECO:0007669"/>
    <property type="project" value="UniProtKB-KW"/>
</dbReference>
<dbReference type="Pfam" id="PF22730">
    <property type="entry name" value="NCC-H"/>
    <property type="match status" value="1"/>
</dbReference>
<dbReference type="EMBL" id="CP001287">
    <property type="protein sequence ID" value="ACK64644.1"/>
    <property type="molecule type" value="Genomic_DNA"/>
</dbReference>
<dbReference type="Proteomes" id="UP000008204">
    <property type="component" value="Chromosome"/>
</dbReference>
<dbReference type="SUPFAM" id="SSF52540">
    <property type="entry name" value="P-loop containing nucleoside triphosphate hydrolases"/>
    <property type="match status" value="1"/>
</dbReference>
<evidence type="ECO:0000313" key="4">
    <source>
        <dbReference type="EMBL" id="ACK64644.1"/>
    </source>
</evidence>
<organism evidence="4 5">
    <name type="scientific">Rippkaea orientalis (strain PCC 8801 / RF-1)</name>
    <name type="common">Cyanothece sp. (strain PCC 8801)</name>
    <dbReference type="NCBI Taxonomy" id="41431"/>
    <lineage>
        <taxon>Bacteria</taxon>
        <taxon>Bacillati</taxon>
        <taxon>Cyanobacteriota</taxon>
        <taxon>Cyanophyceae</taxon>
        <taxon>Oscillatoriophycideae</taxon>
        <taxon>Chroococcales</taxon>
        <taxon>Aphanothecaceae</taxon>
        <taxon>Rippkaea</taxon>
        <taxon>Rippkaea orientalis</taxon>
    </lineage>
</organism>
<dbReference type="eggNOG" id="COG1413">
    <property type="taxonomic scope" value="Bacteria"/>
</dbReference>
<dbReference type="OrthoDB" id="134770at2"/>
<feature type="domain" description="AAA+ ATPase" evidence="3">
    <location>
        <begin position="111"/>
        <end position="262"/>
    </location>
</feature>
<dbReference type="eggNOG" id="COG5635">
    <property type="taxonomic scope" value="Bacteria"/>
</dbReference>
<dbReference type="InterPro" id="IPR016024">
    <property type="entry name" value="ARM-type_fold"/>
</dbReference>
<dbReference type="PANTHER" id="PTHR12697:SF40">
    <property type="entry name" value="PHYCOCYANOBILIN LYASE SUBUNIT ALPHA"/>
    <property type="match status" value="1"/>
</dbReference>
<dbReference type="Pfam" id="PF13646">
    <property type="entry name" value="HEAT_2"/>
    <property type="match status" value="4"/>
</dbReference>
<dbReference type="AlphaFoldDB" id="B7JVS3"/>
<dbReference type="InterPro" id="IPR007111">
    <property type="entry name" value="NACHT_NTPase"/>
</dbReference>
<dbReference type="Gene3D" id="1.25.10.10">
    <property type="entry name" value="Leucine-rich Repeat Variant"/>
    <property type="match status" value="3"/>
</dbReference>
<dbReference type="InterPro" id="IPR054611">
    <property type="entry name" value="NCAB"/>
</dbReference>
<name>B7JVS3_RIPO1</name>
<dbReference type="KEGG" id="cyp:PCC8801_0553"/>
<dbReference type="PANTHER" id="PTHR12697">
    <property type="entry name" value="PBS LYASE HEAT-LIKE PROTEIN"/>
    <property type="match status" value="1"/>
</dbReference>
<protein>
    <submittedName>
        <fullName evidence="4">Putative signal transduction protein with Nacht domain</fullName>
    </submittedName>
</protein>
<reference evidence="5" key="1">
    <citation type="journal article" date="2011" name="MBio">
        <title>Novel metabolic attributes of the genus Cyanothece, comprising a group of unicellular nitrogen-fixing Cyanobacteria.</title>
        <authorList>
            <person name="Bandyopadhyay A."/>
            <person name="Elvitigala T."/>
            <person name="Welsh E."/>
            <person name="Stockel J."/>
            <person name="Liberton M."/>
            <person name="Min H."/>
            <person name="Sherman L.A."/>
            <person name="Pakrasi H.B."/>
        </authorList>
    </citation>
    <scope>NUCLEOTIDE SEQUENCE [LARGE SCALE GENOMIC DNA]</scope>
    <source>
        <strain evidence="5">PCC 8801</strain>
    </source>
</reference>
<gene>
    <name evidence="4" type="ordered locus">PCC8801_0553</name>
</gene>
<dbReference type="RefSeq" id="WP_012593921.1">
    <property type="nucleotide sequence ID" value="NC_011726.1"/>
</dbReference>
<evidence type="ECO:0000259" key="3">
    <source>
        <dbReference type="SMART" id="SM00382"/>
    </source>
</evidence>
<dbReference type="InterPro" id="IPR011989">
    <property type="entry name" value="ARM-like"/>
</dbReference>
<dbReference type="STRING" id="41431.PCC8801_0553"/>
<dbReference type="Gene3D" id="3.40.50.300">
    <property type="entry name" value="P-loop containing nucleotide triphosphate hydrolases"/>
    <property type="match status" value="1"/>
</dbReference>
<dbReference type="InterPro" id="IPR054570">
    <property type="entry name" value="NCC-H_dom"/>
</dbReference>
<dbReference type="Pfam" id="PF05729">
    <property type="entry name" value="NACHT"/>
    <property type="match status" value="1"/>
</dbReference>
<keyword evidence="2" id="KW-0605">Phycobilisome</keyword>
<sequence>MSQRHLSQEDMTPNTSPAAAIDWCEVGRIMLKNSLPINPLSTQPEAKEAGLDQARVSLQWIDPCSNIPLAKQGKSDQPFLSNSPGNRSIIQHYQEEEFWTKLLNNRNHKEKKPRIALLGPAGTGKTLTLQKIAHWILSQTEDLPIWLSPNQWKQAGVEDYIYHQWLAQAATNYHSGKYPLKVWQESFEALLNRGQVWLLLDGIDHITLDHTESGLTSPLSVLADQLQGWTQQSCIVLTCQTQTWEDDLDGLSNFEIYQTQEFADFLGVRRFIQRWFEPKILNLGQQQTSKALGQTLCQVLSQPRIKAIREALTNPLRLALFCRLWQQNPDQLPSTVAQLYGQLVSEFYQWQAEKIQTTPEQQQQLNTALAILALKSYQQDQKRAILTQKTVREILGEDSSLLRLALQLKWLVKTGIFIQDSPENHYRFNDRTFGQYFASLAVEDWQLFLNHHPSRTPSGREVYPIFDRYWWGIILFWLGRADIAPTDKEAFIKALITFDDGCGSENFYGVQAYCLAAAGLSEFKTCSLAEEICQQLIKWEKKGVQGERGSTLESPLGTCAGETLNHLDHPLVVRTLMNLIEHSEDPQEQKQGFRHLVAVGRGNASAIAALTQCLDTTPSPALRWQVAETLGKIDPGNNAAINTFIHLLENANSDQSRQMAFSPLEKIGKQNLPTIKALVQLLHQPTSISLRRRILQCLEVIGQGHATAIAVLVQLIRTTKDIGMRQQVAETLEKIDPGNPTAITILVQLAQETTPETIRREAVYSLGEVCPGNIQAINALVNLLDKTRDIYTQWIVVSSLGKIGSGNQEAIKALEKVIALGEPMLLYKEALESLGKIDPANPMMIEASIKLMERANDEAIHRETAETLGKLDPGNPQAIAALTQLLKISKDNFTRRQAAASLGKIDPGNLDALNTLIQLVQNTEDPDIASLAADSLGEMGLGNPAAIATLIRVVQTNPHLETRRAAVKSLGTMAMGNKSAIAALVQILCWPTEDSLRQQAAESLMGIMSVKQMPWVVTQLGGCLLRESDPPHAPSYRVLWHCAQHLPYGEFYQAWHERSLSSMISQNSGRIGSKTAKVTDARGFTLIYQLQQTLAERSDLGSVYLVAIDSGRFIDPNNPPIDMYDQMLEQACPEFEHGIPETMSKLRLYWNTLQRGRQGRTEGDRPKTRFILLLYTDPNGGTTFSLSSTFLETLSKFQGNIGVITDQVIPSQLTRFSPNDSQLVKTILDWITYSY</sequence>
<dbReference type="Pfam" id="PF22724">
    <property type="entry name" value="NCAB1"/>
    <property type="match status" value="1"/>
</dbReference>
<evidence type="ECO:0000313" key="5">
    <source>
        <dbReference type="Proteomes" id="UP000008204"/>
    </source>
</evidence>
<evidence type="ECO:0000256" key="1">
    <source>
        <dbReference type="ARBA" id="ARBA00022549"/>
    </source>
</evidence>
<dbReference type="InterPro" id="IPR027417">
    <property type="entry name" value="P-loop_NTPase"/>
</dbReference>
<dbReference type="InterPro" id="IPR004155">
    <property type="entry name" value="PBS_lyase_HEAT"/>
</dbReference>